<dbReference type="SUPFAM" id="SSF49899">
    <property type="entry name" value="Concanavalin A-like lectins/glucanases"/>
    <property type="match status" value="1"/>
</dbReference>
<dbReference type="SUPFAM" id="SSF49303">
    <property type="entry name" value="beta-Galactosidase/glucuronidase domain"/>
    <property type="match status" value="1"/>
</dbReference>
<dbReference type="InterPro" id="IPR011658">
    <property type="entry name" value="PA14_dom"/>
</dbReference>
<dbReference type="Gene3D" id="1.20.1270.90">
    <property type="entry name" value="AF1782-like"/>
    <property type="match status" value="3"/>
</dbReference>
<dbReference type="SUPFAM" id="SSF49384">
    <property type="entry name" value="Carbohydrate-binding domain"/>
    <property type="match status" value="1"/>
</dbReference>
<dbReference type="InterPro" id="IPR013320">
    <property type="entry name" value="ConA-like_dom_sf"/>
</dbReference>
<keyword evidence="3" id="KW-0326">Glycosidase</keyword>
<dbReference type="Pfam" id="PF17851">
    <property type="entry name" value="GH43_C2"/>
    <property type="match status" value="1"/>
</dbReference>
<evidence type="ECO:0000313" key="5">
    <source>
        <dbReference type="EMBL" id="MBB3108198.1"/>
    </source>
</evidence>
<dbReference type="Proteomes" id="UP000570361">
    <property type="component" value="Unassembled WGS sequence"/>
</dbReference>
<dbReference type="InterPro" id="IPR017853">
    <property type="entry name" value="GH"/>
</dbReference>
<dbReference type="SUPFAM" id="SSF56988">
    <property type="entry name" value="Anthrax protective antigen"/>
    <property type="match status" value="1"/>
</dbReference>
<dbReference type="GO" id="GO:0004553">
    <property type="term" value="F:hydrolase activity, hydrolyzing O-glycosyl compounds"/>
    <property type="evidence" value="ECO:0007669"/>
    <property type="project" value="InterPro"/>
</dbReference>
<evidence type="ECO:0000256" key="3">
    <source>
        <dbReference type="ARBA" id="ARBA00023295"/>
    </source>
</evidence>
<dbReference type="RefSeq" id="WP_183596041.1">
    <property type="nucleotide sequence ID" value="NZ_JACHXK010000001.1"/>
</dbReference>
<dbReference type="InterPro" id="IPR008965">
    <property type="entry name" value="CBM2/CBM3_carb-bd_dom_sf"/>
</dbReference>
<dbReference type="SUPFAM" id="SSF51445">
    <property type="entry name" value="(Trans)glycosidases"/>
    <property type="match status" value="1"/>
</dbReference>
<dbReference type="Pfam" id="PF00963">
    <property type="entry name" value="Cohesin"/>
    <property type="match status" value="1"/>
</dbReference>
<dbReference type="InterPro" id="IPR008979">
    <property type="entry name" value="Galactose-bd-like_sf"/>
</dbReference>
<feature type="domain" description="PA14" evidence="4">
    <location>
        <begin position="46"/>
        <end position="190"/>
    </location>
</feature>
<dbReference type="PROSITE" id="PS51820">
    <property type="entry name" value="PA14"/>
    <property type="match status" value="1"/>
</dbReference>
<evidence type="ECO:0000256" key="2">
    <source>
        <dbReference type="ARBA" id="ARBA00022801"/>
    </source>
</evidence>
<dbReference type="Pfam" id="PF07554">
    <property type="entry name" value="FIVAR"/>
    <property type="match status" value="3"/>
</dbReference>
<dbReference type="CDD" id="cd08547">
    <property type="entry name" value="Type_II_cohesin"/>
    <property type="match status" value="1"/>
</dbReference>
<dbReference type="SUPFAM" id="SSF49785">
    <property type="entry name" value="Galactose-binding domain-like"/>
    <property type="match status" value="1"/>
</dbReference>
<dbReference type="Gene3D" id="3.20.20.80">
    <property type="entry name" value="Glycosidases"/>
    <property type="match status" value="1"/>
</dbReference>
<dbReference type="InterPro" id="IPR036156">
    <property type="entry name" value="Beta-gal/glucu_dom_sf"/>
</dbReference>
<organism evidence="5 6">
    <name type="scientific">Paenibacillus phyllosphaerae</name>
    <dbReference type="NCBI Taxonomy" id="274593"/>
    <lineage>
        <taxon>Bacteria</taxon>
        <taxon>Bacillati</taxon>
        <taxon>Bacillota</taxon>
        <taxon>Bacilli</taxon>
        <taxon>Bacillales</taxon>
        <taxon>Paenibacillaceae</taxon>
        <taxon>Paenibacillus</taxon>
    </lineage>
</organism>
<accession>A0A7W5AT13</accession>
<dbReference type="InterPro" id="IPR051913">
    <property type="entry name" value="GH2_Domain-Containing"/>
</dbReference>
<dbReference type="PANTHER" id="PTHR42732">
    <property type="entry name" value="BETA-GALACTOSIDASE"/>
    <property type="match status" value="1"/>
</dbReference>
<dbReference type="Pfam" id="PF00703">
    <property type="entry name" value="Glyco_hydro_2"/>
    <property type="match status" value="1"/>
</dbReference>
<dbReference type="InterPro" id="IPR037524">
    <property type="entry name" value="PA14/GLEYA"/>
</dbReference>
<dbReference type="InterPro" id="IPR006102">
    <property type="entry name" value="Ig-like_GH2"/>
</dbReference>
<reference evidence="5 6" key="1">
    <citation type="submission" date="2020-08" db="EMBL/GenBank/DDBJ databases">
        <title>Genomic Encyclopedia of Type Strains, Phase III (KMG-III): the genomes of soil and plant-associated and newly described type strains.</title>
        <authorList>
            <person name="Whitman W."/>
        </authorList>
    </citation>
    <scope>NUCLEOTIDE SEQUENCE [LARGE SCALE GENOMIC DNA]</scope>
    <source>
        <strain evidence="5 6">CECT 5862</strain>
    </source>
</reference>
<dbReference type="GO" id="GO:0000272">
    <property type="term" value="P:polysaccharide catabolic process"/>
    <property type="evidence" value="ECO:0007669"/>
    <property type="project" value="InterPro"/>
</dbReference>
<protein>
    <submittedName>
        <fullName evidence="5">Regulation of enolase protein 1 (Concanavalin A-like superfamily)</fullName>
    </submittedName>
</protein>
<dbReference type="PANTHER" id="PTHR42732:SF2">
    <property type="entry name" value="BETA-MANNOSIDASE"/>
    <property type="match status" value="1"/>
</dbReference>
<dbReference type="Gene3D" id="2.60.120.200">
    <property type="match status" value="1"/>
</dbReference>
<keyword evidence="2" id="KW-0378">Hydrolase</keyword>
<dbReference type="Gene3D" id="3.90.182.10">
    <property type="entry name" value="Toxin - Anthrax Protective Antigen,domain 1"/>
    <property type="match status" value="1"/>
</dbReference>
<dbReference type="Pfam" id="PF07691">
    <property type="entry name" value="PA14"/>
    <property type="match status" value="1"/>
</dbReference>
<dbReference type="InterPro" id="IPR002102">
    <property type="entry name" value="Cohesin_dom"/>
</dbReference>
<dbReference type="Pfam" id="PF02836">
    <property type="entry name" value="Glyco_hydro_2_C"/>
    <property type="match status" value="1"/>
</dbReference>
<name>A0A7W5AT13_9BACL</name>
<dbReference type="Gene3D" id="2.60.40.10">
    <property type="entry name" value="Immunoglobulins"/>
    <property type="match status" value="1"/>
</dbReference>
<comment type="caution">
    <text evidence="5">The sequence shown here is derived from an EMBL/GenBank/DDBJ whole genome shotgun (WGS) entry which is preliminary data.</text>
</comment>
<dbReference type="Gene3D" id="2.60.120.260">
    <property type="entry name" value="Galactose-binding domain-like"/>
    <property type="match status" value="1"/>
</dbReference>
<dbReference type="GO" id="GO:0030246">
    <property type="term" value="F:carbohydrate binding"/>
    <property type="evidence" value="ECO:0007669"/>
    <property type="project" value="InterPro"/>
</dbReference>
<evidence type="ECO:0000256" key="1">
    <source>
        <dbReference type="ARBA" id="ARBA00007401"/>
    </source>
</evidence>
<dbReference type="InterPro" id="IPR041542">
    <property type="entry name" value="GH43_C2"/>
</dbReference>
<comment type="similarity">
    <text evidence="1">Belongs to the glycosyl hydrolase 2 family.</text>
</comment>
<evidence type="ECO:0000259" key="4">
    <source>
        <dbReference type="PROSITE" id="PS51820"/>
    </source>
</evidence>
<dbReference type="Pfam" id="PF02837">
    <property type="entry name" value="Glyco_hydro_2_N"/>
    <property type="match status" value="1"/>
</dbReference>
<keyword evidence="6" id="KW-1185">Reference proteome</keyword>
<proteinExistence type="inferred from homology"/>
<evidence type="ECO:0000313" key="6">
    <source>
        <dbReference type="Proteomes" id="UP000570361"/>
    </source>
</evidence>
<dbReference type="InterPro" id="IPR013783">
    <property type="entry name" value="Ig-like_fold"/>
</dbReference>
<gene>
    <name evidence="5" type="ORF">FHS18_000226</name>
</gene>
<dbReference type="Gene3D" id="2.60.40.680">
    <property type="match status" value="1"/>
</dbReference>
<sequence length="1531" mass="165907">MALQVNMARIARLLVLTMLITFIHAYQTPFSYAAETAAEAEEAEAGDVHGLKADYYTSSGPSAFNFGTLKSTVIDPQINFSGLEPVFSTLVGQNDNVNVRWTGQIMPTHSETYTFSMIGDNGFRLWVDNKLIIDHWVNDWDKEQVGQPIALQAGVKYNFKIEYFENNGGSNLYLRWQSPSVAKQIVPADAFYLPDNFSFDGPTSGVIAESGLTADLQFGYKLSTLPANLKDSLKLSVSGTDWPITSIGLKEGDSSIIQLTFANAVYGKDAKLVHVRYDGNGGLQTEDGRAVASFANSIVNNSKFQIMTPWADDVDPDNVLPEYPRPQFERTDWLNLNGEWEFEAAEQGDAVPTGETLEENILVPFAAESVLSGINRVEDLMWYKRSFAIPESWDGKRVKLNFGAVDYLATVYVNGQQVGQHKGGYTSFDFDITEYLVAGENELIVHVLDQTDVGADQAVGKQTVKKLGGIWYTSISGIWQTVWLEPVASAHIEKLDMVTDINQGKLLLKPAVENGSGHKVEAIAKIGDEVVGTATGNAGEELAVFIPDAHLWSPDDPFLYDLEVRLVDGASKVVDEVDSYFGMREIKVGDVDGKKRILLNGEFVFQMGPLDQGYYPDGLYTAPTEEALKFDIETVKRLDMNMIRKHIKVEPARWYYWADKLGVLVWQDMPSLEDRQGNQGRDISQATKDQWMKEYMEMIDQLRSVPSIVVWTVFNEGWGQFDWGGQQTRDAVNRVKAYDPTRVINNASGWQDSGAGDLIDYHSYPGPNTPVPTASRAAVLGEYGGLGLHVPGHEWSPLVFSYQLMESKEQLTERYIQYIEQLKQFKNNQGLSAAVYTQITDVEYEINGLLSYDRKVEKMDFDAVAQAHRELIGNASKTDLATALTAARGQEASIKVGSKPGQYAQAVANAFNAIIASAQEVYDSASPTSKAIQSAINQLQEGRAQLFASVNDPIAAGAQVDSFDAAQLDAAWSIYRKDDTKWSLSENPGSLTLTTLAGDSYENANGIKNVFLKDAPEGDFSITFKVTAPINKNHQQAGLFIWANEDNYVRFGHVWDTVGSTGKSLETAYEKSGKYGKAANMQPHPGYDTAYLKLNKVGNTFTSYYWNGTAWVQAADPLQVELGSELKVGLYAIAATDGTSIPAKFDYFAVAPISSDPSATLSGTESASVGGAVDIELGAANVKSPFTTIDTIIHYDPSQLSFETVASEQDGKTTYALAEGAFSELRGGLRVVGTAVKPDEGSIRVIMASEGTANEVAQDGSLLQLHGTVKAGAEAGTATVTLSRFDVSKDGDETSYDTSAELQINVAAADKTALTAAIAEAQALHDAASEGSQPGEYPAGAKATLQAAINSAISVRDNAGATAEQVAAAITALAQAVDTFRDSVNPANPADKTALSAAIDAAQAKLAKAVEGTKLGQYEAGAKAALQTAIDAAIAVKNRANASQSSVDQATAALGEAVQQFLTRFISLIEGQTKVSIRDLSIMAANYRITSEDAGWEQLQAADIFDEGTISIRSLSAVARMILDDWSGSVE</sequence>
<dbReference type="InterPro" id="IPR006104">
    <property type="entry name" value="Glyco_hydro_2_N"/>
</dbReference>
<dbReference type="InterPro" id="IPR006103">
    <property type="entry name" value="Glyco_hydro_2_cat"/>
</dbReference>
<dbReference type="EMBL" id="JACHXK010000001">
    <property type="protein sequence ID" value="MBB3108198.1"/>
    <property type="molecule type" value="Genomic_DNA"/>
</dbReference>
<dbReference type="SMART" id="SM00758">
    <property type="entry name" value="PA14"/>
    <property type="match status" value="1"/>
</dbReference>